<sequence>MKVAAVLEALALEVHCPGRSDAEIRRGTVGDLLSFVMGRCPEEAVWVTIQNHVNVAAVAVLRDVPLIVLSDGRRPAPELAERCLKESIALASSPLSAYELCGRLYALGLEG</sequence>
<dbReference type="InterPro" id="IPR028979">
    <property type="entry name" value="Ser_kin/Pase_Hpr-like_N_sf"/>
</dbReference>
<keyword evidence="1" id="KW-0808">Transferase</keyword>
<dbReference type="Gene3D" id="3.40.1390.20">
    <property type="entry name" value="HprK N-terminal domain-like"/>
    <property type="match status" value="1"/>
</dbReference>
<proteinExistence type="predicted"/>
<protein>
    <submittedName>
        <fullName evidence="1">Serine kinase</fullName>
    </submittedName>
</protein>
<dbReference type="EMBL" id="CP072943">
    <property type="protein sequence ID" value="QTX31445.1"/>
    <property type="molecule type" value="Genomic_DNA"/>
</dbReference>
<reference evidence="2" key="1">
    <citation type="submission" date="2021-04" db="EMBL/GenBank/DDBJ databases">
        <title>A novel Synergistetes isolate from a pyrite-forming mixed culture.</title>
        <authorList>
            <person name="Bunk B."/>
            <person name="Sproer C."/>
            <person name="Spring S."/>
            <person name="Pester M."/>
        </authorList>
    </citation>
    <scope>NUCLEOTIDE SEQUENCE [LARGE SCALE GENOMIC DNA]</scope>
    <source>
        <strain evidence="2">J.5.4.2-T.3.5.2</strain>
    </source>
</reference>
<name>A0A9Q7AG12_9BACT</name>
<evidence type="ECO:0000313" key="2">
    <source>
        <dbReference type="Proteomes" id="UP000671879"/>
    </source>
</evidence>
<evidence type="ECO:0000313" key="1">
    <source>
        <dbReference type="EMBL" id="QTX31445.1"/>
    </source>
</evidence>
<gene>
    <name evidence="1" type="ORF">KAR29_08685</name>
</gene>
<dbReference type="SUPFAM" id="SSF75138">
    <property type="entry name" value="HprK N-terminal domain-like"/>
    <property type="match status" value="1"/>
</dbReference>
<accession>A0A9Q7AG12</accession>
<dbReference type="KEGG" id="aram:KAR29_08685"/>
<dbReference type="GO" id="GO:0016301">
    <property type="term" value="F:kinase activity"/>
    <property type="evidence" value="ECO:0007669"/>
    <property type="project" value="UniProtKB-KW"/>
</dbReference>
<dbReference type="Proteomes" id="UP000671879">
    <property type="component" value="Chromosome"/>
</dbReference>
<organism evidence="1 2">
    <name type="scientific">Aminithiophilus ramosus</name>
    <dbReference type="NCBI Taxonomy" id="3029084"/>
    <lineage>
        <taxon>Bacteria</taxon>
        <taxon>Thermotogati</taxon>
        <taxon>Synergistota</taxon>
        <taxon>Synergistia</taxon>
        <taxon>Synergistales</taxon>
        <taxon>Aminithiophilaceae</taxon>
        <taxon>Aminithiophilus</taxon>
    </lineage>
</organism>
<keyword evidence="1" id="KW-0418">Kinase</keyword>
<dbReference type="AlphaFoldDB" id="A0A9Q7AG12"/>
<dbReference type="RefSeq" id="WP_274372608.1">
    <property type="nucleotide sequence ID" value="NZ_CP072943.1"/>
</dbReference>
<keyword evidence="2" id="KW-1185">Reference proteome</keyword>